<dbReference type="PROSITE" id="PS00233">
    <property type="entry name" value="CHIT_BIND_RR_1"/>
    <property type="match status" value="1"/>
</dbReference>
<evidence type="ECO:0000313" key="4">
    <source>
        <dbReference type="EMBL" id="KPI99295.1"/>
    </source>
</evidence>
<name>A0A194Q7B5_PAPXU</name>
<dbReference type="EMBL" id="KQ459580">
    <property type="protein sequence ID" value="KPI99295.1"/>
    <property type="molecule type" value="Genomic_DNA"/>
</dbReference>
<protein>
    <submittedName>
        <fullName evidence="4">Larval cuticle protein LCP-17</fullName>
    </submittedName>
</protein>
<keyword evidence="5" id="KW-1185">Reference proteome</keyword>
<dbReference type="STRING" id="66420.A0A194Q7B5"/>
<dbReference type="PANTHER" id="PTHR10380">
    <property type="entry name" value="CUTICLE PROTEIN"/>
    <property type="match status" value="1"/>
</dbReference>
<dbReference type="GO" id="GO:0008010">
    <property type="term" value="F:structural constituent of chitin-based larval cuticle"/>
    <property type="evidence" value="ECO:0007669"/>
    <property type="project" value="TreeGrafter"/>
</dbReference>
<dbReference type="PROSITE" id="PS51155">
    <property type="entry name" value="CHIT_BIND_RR_2"/>
    <property type="match status" value="1"/>
</dbReference>
<keyword evidence="1 3" id="KW-0193">Cuticle</keyword>
<dbReference type="GO" id="GO:0062129">
    <property type="term" value="C:chitin-based extracellular matrix"/>
    <property type="evidence" value="ECO:0007669"/>
    <property type="project" value="TreeGrafter"/>
</dbReference>
<sequence length="159" mass="17227">MQFRMSMGNGHLAISAISGGRLLRTFIALFALVAVVVADGPALRSPEADAAIINQEADVFPDKYQFSYETANGIVAAESGLLKNVGREDEALQVEGQNRYAAPDGSIISLTYVANEFGYQPQGAHLPVAPEPQPIPEYIARSIEYNRIHAPKTVDGQRR</sequence>
<dbReference type="Pfam" id="PF00379">
    <property type="entry name" value="Chitin_bind_4"/>
    <property type="match status" value="1"/>
</dbReference>
<evidence type="ECO:0000256" key="3">
    <source>
        <dbReference type="PROSITE-ProRule" id="PRU00497"/>
    </source>
</evidence>
<evidence type="ECO:0000256" key="2">
    <source>
        <dbReference type="ARBA" id="ARBA00022729"/>
    </source>
</evidence>
<dbReference type="PRINTS" id="PR00947">
    <property type="entry name" value="CUTICLE"/>
</dbReference>
<dbReference type="InterPro" id="IPR050468">
    <property type="entry name" value="Cuticle_Struct_Prot"/>
</dbReference>
<gene>
    <name evidence="4" type="ORF">RR46_05479</name>
</gene>
<dbReference type="InterPro" id="IPR000618">
    <property type="entry name" value="Insect_cuticle"/>
</dbReference>
<keyword evidence="2" id="KW-0732">Signal</keyword>
<reference evidence="4 5" key="1">
    <citation type="journal article" date="2015" name="Nat. Commun.">
        <title>Outbred genome sequencing and CRISPR/Cas9 gene editing in butterflies.</title>
        <authorList>
            <person name="Li X."/>
            <person name="Fan D."/>
            <person name="Zhang W."/>
            <person name="Liu G."/>
            <person name="Zhang L."/>
            <person name="Zhao L."/>
            <person name="Fang X."/>
            <person name="Chen L."/>
            <person name="Dong Y."/>
            <person name="Chen Y."/>
            <person name="Ding Y."/>
            <person name="Zhao R."/>
            <person name="Feng M."/>
            <person name="Zhu Y."/>
            <person name="Feng Y."/>
            <person name="Jiang X."/>
            <person name="Zhu D."/>
            <person name="Xiang H."/>
            <person name="Feng X."/>
            <person name="Li S."/>
            <person name="Wang J."/>
            <person name="Zhang G."/>
            <person name="Kronforst M.R."/>
            <person name="Wang W."/>
        </authorList>
    </citation>
    <scope>NUCLEOTIDE SEQUENCE [LARGE SCALE GENOMIC DNA]</scope>
    <source>
        <strain evidence="4">Ya'a_city_454_Px</strain>
        <tissue evidence="4">Whole body</tissue>
    </source>
</reference>
<evidence type="ECO:0000313" key="5">
    <source>
        <dbReference type="Proteomes" id="UP000053268"/>
    </source>
</evidence>
<organism evidence="4 5">
    <name type="scientific">Papilio xuthus</name>
    <name type="common">Asian swallowtail butterfly</name>
    <dbReference type="NCBI Taxonomy" id="66420"/>
    <lineage>
        <taxon>Eukaryota</taxon>
        <taxon>Metazoa</taxon>
        <taxon>Ecdysozoa</taxon>
        <taxon>Arthropoda</taxon>
        <taxon>Hexapoda</taxon>
        <taxon>Insecta</taxon>
        <taxon>Pterygota</taxon>
        <taxon>Neoptera</taxon>
        <taxon>Endopterygota</taxon>
        <taxon>Lepidoptera</taxon>
        <taxon>Glossata</taxon>
        <taxon>Ditrysia</taxon>
        <taxon>Papilionoidea</taxon>
        <taxon>Papilionidae</taxon>
        <taxon>Papilioninae</taxon>
        <taxon>Papilio</taxon>
    </lineage>
</organism>
<dbReference type="InterPro" id="IPR031311">
    <property type="entry name" value="CHIT_BIND_RR_consensus"/>
</dbReference>
<dbReference type="AlphaFoldDB" id="A0A194Q7B5"/>
<dbReference type="PANTHER" id="PTHR10380:SF173">
    <property type="entry name" value="CUTICULAR PROTEIN 47EF, ISOFORM C-RELATED"/>
    <property type="match status" value="1"/>
</dbReference>
<proteinExistence type="predicted"/>
<evidence type="ECO:0000256" key="1">
    <source>
        <dbReference type="ARBA" id="ARBA00022460"/>
    </source>
</evidence>
<dbReference type="Proteomes" id="UP000053268">
    <property type="component" value="Unassembled WGS sequence"/>
</dbReference>
<accession>A0A194Q7B5</accession>